<dbReference type="OrthoDB" id="651281at2"/>
<dbReference type="SUPFAM" id="SSF56300">
    <property type="entry name" value="Metallo-dependent phosphatases"/>
    <property type="match status" value="1"/>
</dbReference>
<keyword evidence="4" id="KW-1185">Reference proteome</keyword>
<reference evidence="3 4" key="1">
    <citation type="submission" date="2017-05" db="EMBL/GenBank/DDBJ databases">
        <authorList>
            <person name="Song R."/>
            <person name="Chenine A.L."/>
            <person name="Ruprecht R.M."/>
        </authorList>
    </citation>
    <scope>NUCLEOTIDE SEQUENCE [LARGE SCALE GENOMIC DNA]</scope>
    <source>
        <strain evidence="3 4">CECT 8663</strain>
    </source>
</reference>
<accession>A0A238L4Q0</accession>
<dbReference type="Proteomes" id="UP000220836">
    <property type="component" value="Unassembled WGS sequence"/>
</dbReference>
<protein>
    <submittedName>
        <fullName evidence="3">Calcineurin-like phosphoesterase</fullName>
    </submittedName>
</protein>
<feature type="chain" id="PRO_5011969187" evidence="1">
    <location>
        <begin position="24"/>
        <end position="325"/>
    </location>
</feature>
<dbReference type="AlphaFoldDB" id="A0A238L4Q0"/>
<evidence type="ECO:0000256" key="1">
    <source>
        <dbReference type="SAM" id="SignalP"/>
    </source>
</evidence>
<feature type="signal peptide" evidence="1">
    <location>
        <begin position="1"/>
        <end position="23"/>
    </location>
</feature>
<dbReference type="Pfam" id="PF00149">
    <property type="entry name" value="Metallophos"/>
    <property type="match status" value="1"/>
</dbReference>
<dbReference type="InterPro" id="IPR004843">
    <property type="entry name" value="Calcineurin-like_PHP"/>
</dbReference>
<proteinExistence type="predicted"/>
<dbReference type="PANTHER" id="PTHR43143:SF1">
    <property type="entry name" value="SERINE_THREONINE-PROTEIN PHOSPHATASE CPPED1"/>
    <property type="match status" value="1"/>
</dbReference>
<organism evidence="3 4">
    <name type="scientific">Pelagimonas varians</name>
    <dbReference type="NCBI Taxonomy" id="696760"/>
    <lineage>
        <taxon>Bacteria</taxon>
        <taxon>Pseudomonadati</taxon>
        <taxon>Pseudomonadota</taxon>
        <taxon>Alphaproteobacteria</taxon>
        <taxon>Rhodobacterales</taxon>
        <taxon>Roseobacteraceae</taxon>
        <taxon>Pelagimonas</taxon>
    </lineage>
</organism>
<dbReference type="GO" id="GO:0016787">
    <property type="term" value="F:hydrolase activity"/>
    <property type="evidence" value="ECO:0007669"/>
    <property type="project" value="InterPro"/>
</dbReference>
<feature type="domain" description="Calcineurin-like phosphoesterase" evidence="2">
    <location>
        <begin position="27"/>
        <end position="233"/>
    </location>
</feature>
<gene>
    <name evidence="3" type="ORF">PEV8663_04462</name>
</gene>
<sequence>MARNLAVLVSVCFWFGVAGFASAKSYKVAVISDLNGSYGSTEYGSGVTRAIDAIIALEPDLVLATGDMVAGQRRPQLNAAEIRAMWKGFHKAVSNPLRKAGIPLAVTPGNHDASAYGGFEREREIFAAEWRGRRPAVPFVDDQNYPFNYAFDLGGVRFASLDITTLGTLGFDQDQWLARIMNDGPETRVIFSHIPLWSFAQGRETEIISDPKVTTLLAKTGVDMHLSGHHHAYYPGASSGIAYVSQSCIGAGPRRLIGQNNRSVRGFTVIDITSDGSLGLSHYGGADYTRRTNANSLPAKLTTPQGVLNRIDLANLPNISLSKAQ</sequence>
<dbReference type="InterPro" id="IPR029052">
    <property type="entry name" value="Metallo-depent_PP-like"/>
</dbReference>
<evidence type="ECO:0000313" key="4">
    <source>
        <dbReference type="Proteomes" id="UP000220836"/>
    </source>
</evidence>
<dbReference type="PANTHER" id="PTHR43143">
    <property type="entry name" value="METALLOPHOSPHOESTERASE, CALCINEURIN SUPERFAMILY"/>
    <property type="match status" value="1"/>
</dbReference>
<dbReference type="Gene3D" id="3.60.21.10">
    <property type="match status" value="1"/>
</dbReference>
<evidence type="ECO:0000259" key="2">
    <source>
        <dbReference type="Pfam" id="PF00149"/>
    </source>
</evidence>
<keyword evidence="1" id="KW-0732">Signal</keyword>
<dbReference type="InterPro" id="IPR051918">
    <property type="entry name" value="STPP_CPPED1"/>
</dbReference>
<dbReference type="RefSeq" id="WP_097806875.1">
    <property type="nucleotide sequence ID" value="NZ_FXYH01000026.1"/>
</dbReference>
<name>A0A238L4Q0_9RHOB</name>
<evidence type="ECO:0000313" key="3">
    <source>
        <dbReference type="EMBL" id="SMX50054.1"/>
    </source>
</evidence>
<dbReference type="EMBL" id="FXYH01000026">
    <property type="protein sequence ID" value="SMX50054.1"/>
    <property type="molecule type" value="Genomic_DNA"/>
</dbReference>